<keyword evidence="2" id="KW-1185">Reference proteome</keyword>
<sequence>MGKIRKLLRIETGNTVDTCTTPDTWILTEWRLLLTLGHNSWVNFKILAWRGGTPMRLCCWREDLEKWKLLISGSFTGVEDCDFDEVWGNCGGG</sequence>
<gene>
    <name evidence="1" type="ORF">NC653_009544</name>
</gene>
<organism evidence="1 2">
    <name type="scientific">Populus alba x Populus x berolinensis</name>
    <dbReference type="NCBI Taxonomy" id="444605"/>
    <lineage>
        <taxon>Eukaryota</taxon>
        <taxon>Viridiplantae</taxon>
        <taxon>Streptophyta</taxon>
        <taxon>Embryophyta</taxon>
        <taxon>Tracheophyta</taxon>
        <taxon>Spermatophyta</taxon>
        <taxon>Magnoliopsida</taxon>
        <taxon>eudicotyledons</taxon>
        <taxon>Gunneridae</taxon>
        <taxon>Pentapetalae</taxon>
        <taxon>rosids</taxon>
        <taxon>fabids</taxon>
        <taxon>Malpighiales</taxon>
        <taxon>Salicaceae</taxon>
        <taxon>Saliceae</taxon>
        <taxon>Populus</taxon>
    </lineage>
</organism>
<proteinExistence type="predicted"/>
<reference evidence="1" key="1">
    <citation type="journal article" date="2023" name="Mol. Ecol. Resour.">
        <title>Chromosome-level genome assembly of a triploid poplar Populus alba 'Berolinensis'.</title>
        <authorList>
            <person name="Chen S."/>
            <person name="Yu Y."/>
            <person name="Wang X."/>
            <person name="Wang S."/>
            <person name="Zhang T."/>
            <person name="Zhou Y."/>
            <person name="He R."/>
            <person name="Meng N."/>
            <person name="Wang Y."/>
            <person name="Liu W."/>
            <person name="Liu Z."/>
            <person name="Liu J."/>
            <person name="Guo Q."/>
            <person name="Huang H."/>
            <person name="Sederoff R.R."/>
            <person name="Wang G."/>
            <person name="Qu G."/>
            <person name="Chen S."/>
        </authorList>
    </citation>
    <scope>NUCLEOTIDE SEQUENCE</scope>
    <source>
        <strain evidence="1">SC-2020</strain>
    </source>
</reference>
<dbReference type="Proteomes" id="UP001164929">
    <property type="component" value="Chromosome 3"/>
</dbReference>
<name>A0AAD6W9Z7_9ROSI</name>
<dbReference type="AlphaFoldDB" id="A0AAD6W9Z7"/>
<protein>
    <submittedName>
        <fullName evidence="1">Uncharacterized protein</fullName>
    </submittedName>
</protein>
<accession>A0AAD6W9Z7</accession>
<evidence type="ECO:0000313" key="1">
    <source>
        <dbReference type="EMBL" id="KAJ7004732.1"/>
    </source>
</evidence>
<dbReference type="EMBL" id="JAQIZT010000003">
    <property type="protein sequence ID" value="KAJ7004732.1"/>
    <property type="molecule type" value="Genomic_DNA"/>
</dbReference>
<comment type="caution">
    <text evidence="1">The sequence shown here is derived from an EMBL/GenBank/DDBJ whole genome shotgun (WGS) entry which is preliminary data.</text>
</comment>
<evidence type="ECO:0000313" key="2">
    <source>
        <dbReference type="Proteomes" id="UP001164929"/>
    </source>
</evidence>